<organism evidence="7 8">
    <name type="scientific">Arthrobacter bussei</name>
    <dbReference type="NCBI Taxonomy" id="2594179"/>
    <lineage>
        <taxon>Bacteria</taxon>
        <taxon>Bacillati</taxon>
        <taxon>Actinomycetota</taxon>
        <taxon>Actinomycetes</taxon>
        <taxon>Micrococcales</taxon>
        <taxon>Micrococcaceae</taxon>
        <taxon>Arthrobacter</taxon>
    </lineage>
</organism>
<evidence type="ECO:0000256" key="1">
    <source>
        <dbReference type="ARBA" id="ARBA00004141"/>
    </source>
</evidence>
<dbReference type="Pfam" id="PF05154">
    <property type="entry name" value="TM2"/>
    <property type="match status" value="1"/>
</dbReference>
<dbReference type="GO" id="GO:0016020">
    <property type="term" value="C:membrane"/>
    <property type="evidence" value="ECO:0007669"/>
    <property type="project" value="UniProtKB-SubCell"/>
</dbReference>
<dbReference type="EMBL" id="VJXX01000006">
    <property type="protein sequence ID" value="MPY11931.1"/>
    <property type="molecule type" value="Genomic_DNA"/>
</dbReference>
<feature type="domain" description="TM2" evidence="6">
    <location>
        <begin position="2"/>
        <end position="40"/>
    </location>
</feature>
<comment type="subcellular location">
    <subcellularLocation>
        <location evidence="1">Membrane</location>
        <topology evidence="1">Multi-pass membrane protein</topology>
    </subcellularLocation>
</comment>
<protein>
    <submittedName>
        <fullName evidence="7">TM2 domain-containing protein</fullName>
    </submittedName>
</protein>
<keyword evidence="8" id="KW-1185">Reference proteome</keyword>
<name>A0A7X1NRZ7_9MICC</name>
<evidence type="ECO:0000313" key="8">
    <source>
        <dbReference type="Proteomes" id="UP000326464"/>
    </source>
</evidence>
<evidence type="ECO:0000256" key="2">
    <source>
        <dbReference type="ARBA" id="ARBA00022692"/>
    </source>
</evidence>
<evidence type="ECO:0000259" key="6">
    <source>
        <dbReference type="Pfam" id="PF05154"/>
    </source>
</evidence>
<keyword evidence="2 5" id="KW-0812">Transmembrane</keyword>
<keyword evidence="4 5" id="KW-0472">Membrane</keyword>
<evidence type="ECO:0000256" key="5">
    <source>
        <dbReference type="SAM" id="Phobius"/>
    </source>
</evidence>
<proteinExistence type="predicted"/>
<evidence type="ECO:0000256" key="4">
    <source>
        <dbReference type="ARBA" id="ARBA00023136"/>
    </source>
</evidence>
<keyword evidence="3 5" id="KW-1133">Transmembrane helix</keyword>
<sequence length="77" mass="8107">MVAGVLGILLGSLGIHRFYLGFTTIGIIQILMSTVGAVFTFGLSAIAAGIWGLIEGIMILVGSEQFRRDAQGIPLKD</sequence>
<dbReference type="Proteomes" id="UP000326464">
    <property type="component" value="Unassembled WGS sequence"/>
</dbReference>
<dbReference type="AlphaFoldDB" id="A0A7X1NRZ7"/>
<dbReference type="RefSeq" id="WP_191932026.1">
    <property type="nucleotide sequence ID" value="NZ_VJXX01000006.1"/>
</dbReference>
<accession>A0A7X1NRZ7</accession>
<gene>
    <name evidence="7" type="ORF">FNH21_14600</name>
</gene>
<dbReference type="InterPro" id="IPR007829">
    <property type="entry name" value="TM2"/>
</dbReference>
<reference evidence="8" key="1">
    <citation type="submission" date="2019-07" db="EMBL/GenBank/DDBJ databases">
        <title>Arthrobacter KR32 sp. nov., isolated from mountain cheese made of cows milk.</title>
        <authorList>
            <person name="Flegler A."/>
        </authorList>
    </citation>
    <scope>NUCLEOTIDE SEQUENCE [LARGE SCALE GENOMIC DNA]</scope>
    <source>
        <strain evidence="8">KR32</strain>
    </source>
</reference>
<comment type="caution">
    <text evidence="7">The sequence shown here is derived from an EMBL/GenBank/DDBJ whole genome shotgun (WGS) entry which is preliminary data.</text>
</comment>
<feature type="transmembrane region" description="Helical" evidence="5">
    <location>
        <begin position="27"/>
        <end position="54"/>
    </location>
</feature>
<evidence type="ECO:0000313" key="7">
    <source>
        <dbReference type="EMBL" id="MPY11931.1"/>
    </source>
</evidence>
<evidence type="ECO:0000256" key="3">
    <source>
        <dbReference type="ARBA" id="ARBA00022989"/>
    </source>
</evidence>